<dbReference type="GeneID" id="25314839"/>
<evidence type="ECO:0000313" key="3">
    <source>
        <dbReference type="EMBL" id="KKA23422.1"/>
    </source>
</evidence>
<sequence>MHIRLGVSSWVVLWAIYTITLLPTTDAFSKRPFPSSSSISKNSTTPRTSYAFTRSKSLGLSSSSQIPGASNPTPSTSHTHSPPSSPSSTVPQQASSTVNLGTSSRHSSISISTPQNAATSPGSTTAPRSTTSTGRLSSPTPGSSIAAATTSRGGNDFGPSIFTTTVVTSGPSSTHTEVIPFISGGDVTSAIPVQATTTIDPSGIEASSSARELQTQLAAIIPVIKSFIDDPQTQNAENAITSIKKVEPEAEELMAKLGSSSGSKKSCSVNTNLITDLFNAVSCVTDNLNKAVTEIEGGINNGFKNVNDVESTLTNLENLQKPLDSNQQESNKPTESAQSTESKTSSQTSSQTSSCTASSTVLDVFVGCFVTAAPGRRGQGAQSCTTSKSTITGCDLTATTTTTFSSCTSMQTASDCRAICPSVTSTPERVRSQSCSTTCYSTFTGCDITGTTTTTYTSPDACPMLTSGAATTTIQGPFVTAWWDYGLSCAGSCSAFSVPSGSASGSPLGTAVSTPSSTTKSSSGTRSQASSRTRSSSLTPTPTKTPTITTPPATTQVTTRETTTTSRESSTTTPRASSTITPAPICSEGSNELMGVNNEPSSWCFCGGRGPFSTIPGATTSYCNFSTLPSQTITLTSHSTSVNTGCVVTTTTYTQSSASDRVTTATQCQCGDVIAAFETTTSGNAVIAGCALPTSWALKKTISTITPTPTLNPNATGTIQCFPTHGTSEADKLIQVSNFDPAEFCAKNQSDWLYVGSSDPLTPAGNNYIFSGYTLDEHAPAECHHLYTSGSTKLEQDLCYEPLKAIAKACPWNGGQARNCAMTSFSTLKLVAHNCKEFRPRAQLGVREGYLGIPSRSLASGPFWFLPWKIPAPKISPRVMGIISCAARAGMGEISYNYQRIPHDAVRFQPLQHCDDTPQQLL</sequence>
<dbReference type="AlphaFoldDB" id="A0A0F4YYP7"/>
<feature type="compositionally biased region" description="Low complexity" evidence="1">
    <location>
        <begin position="55"/>
        <end position="112"/>
    </location>
</feature>
<feature type="region of interest" description="Disordered" evidence="1">
    <location>
        <begin position="500"/>
        <end position="589"/>
    </location>
</feature>
<feature type="region of interest" description="Disordered" evidence="1">
    <location>
        <begin position="321"/>
        <end position="353"/>
    </location>
</feature>
<feature type="signal peptide" evidence="2">
    <location>
        <begin position="1"/>
        <end position="27"/>
    </location>
</feature>
<evidence type="ECO:0000313" key="4">
    <source>
        <dbReference type="Proteomes" id="UP000053958"/>
    </source>
</evidence>
<feature type="compositionally biased region" description="Polar residues" evidence="1">
    <location>
        <begin position="321"/>
        <end position="333"/>
    </location>
</feature>
<feature type="compositionally biased region" description="Low complexity" evidence="1">
    <location>
        <begin position="334"/>
        <end position="353"/>
    </location>
</feature>
<keyword evidence="2" id="KW-0732">Signal</keyword>
<feature type="compositionally biased region" description="Polar residues" evidence="1">
    <location>
        <begin position="113"/>
        <end position="153"/>
    </location>
</feature>
<dbReference type="STRING" id="1408163.A0A0F4YYP7"/>
<proteinExistence type="predicted"/>
<reference evidence="3 4" key="1">
    <citation type="submission" date="2015-04" db="EMBL/GenBank/DDBJ databases">
        <authorList>
            <person name="Heijne W.H."/>
            <person name="Fedorova N.D."/>
            <person name="Nierman W.C."/>
            <person name="Vollebregt A.W."/>
            <person name="Zhao Z."/>
            <person name="Wu L."/>
            <person name="Kumar M."/>
            <person name="Stam H."/>
            <person name="van den Berg M.A."/>
            <person name="Pel H.J."/>
        </authorList>
    </citation>
    <scope>NUCLEOTIDE SEQUENCE [LARGE SCALE GENOMIC DNA]</scope>
    <source>
        <strain evidence="3 4">CBS 393.64</strain>
    </source>
</reference>
<dbReference type="RefSeq" id="XP_013330034.1">
    <property type="nucleotide sequence ID" value="XM_013474580.1"/>
</dbReference>
<dbReference type="OrthoDB" id="4226077at2759"/>
<accession>A0A0F4YYP7</accession>
<evidence type="ECO:0000256" key="1">
    <source>
        <dbReference type="SAM" id="MobiDB-lite"/>
    </source>
</evidence>
<feature type="compositionally biased region" description="Low complexity" evidence="1">
    <location>
        <begin position="510"/>
        <end position="584"/>
    </location>
</feature>
<keyword evidence="4" id="KW-1185">Reference proteome</keyword>
<comment type="caution">
    <text evidence="3">The sequence shown here is derived from an EMBL/GenBank/DDBJ whole genome shotgun (WGS) entry which is preliminary data.</text>
</comment>
<feature type="compositionally biased region" description="Low complexity" evidence="1">
    <location>
        <begin position="30"/>
        <end position="47"/>
    </location>
</feature>
<gene>
    <name evidence="3" type="ORF">T310_2488</name>
</gene>
<feature type="region of interest" description="Disordered" evidence="1">
    <location>
        <begin position="30"/>
        <end position="158"/>
    </location>
</feature>
<dbReference type="Proteomes" id="UP000053958">
    <property type="component" value="Unassembled WGS sequence"/>
</dbReference>
<protein>
    <submittedName>
        <fullName evidence="3">Uncharacterized protein</fullName>
    </submittedName>
</protein>
<evidence type="ECO:0000256" key="2">
    <source>
        <dbReference type="SAM" id="SignalP"/>
    </source>
</evidence>
<name>A0A0F4YYP7_RASE3</name>
<dbReference type="EMBL" id="LASV01000101">
    <property type="protein sequence ID" value="KKA23422.1"/>
    <property type="molecule type" value="Genomic_DNA"/>
</dbReference>
<organism evidence="3 4">
    <name type="scientific">Rasamsonia emersonii (strain ATCC 16479 / CBS 393.64 / IMI 116815)</name>
    <dbReference type="NCBI Taxonomy" id="1408163"/>
    <lineage>
        <taxon>Eukaryota</taxon>
        <taxon>Fungi</taxon>
        <taxon>Dikarya</taxon>
        <taxon>Ascomycota</taxon>
        <taxon>Pezizomycotina</taxon>
        <taxon>Eurotiomycetes</taxon>
        <taxon>Eurotiomycetidae</taxon>
        <taxon>Eurotiales</taxon>
        <taxon>Trichocomaceae</taxon>
        <taxon>Rasamsonia</taxon>
    </lineage>
</organism>
<feature type="chain" id="PRO_5002482004" evidence="2">
    <location>
        <begin position="28"/>
        <end position="922"/>
    </location>
</feature>